<evidence type="ECO:0000313" key="2">
    <source>
        <dbReference type="Proteomes" id="UP000492821"/>
    </source>
</evidence>
<reference evidence="3" key="2">
    <citation type="submission" date="2020-10" db="UniProtKB">
        <authorList>
            <consortium name="WormBaseParasite"/>
        </authorList>
    </citation>
    <scope>IDENTIFICATION</scope>
</reference>
<dbReference type="Proteomes" id="UP000492821">
    <property type="component" value="Unassembled WGS sequence"/>
</dbReference>
<accession>A0A7E4VZP8</accession>
<reference evidence="2" key="1">
    <citation type="journal article" date="2013" name="Genetics">
        <title>The draft genome and transcriptome of Panagrellus redivivus are shaped by the harsh demands of a free-living lifestyle.</title>
        <authorList>
            <person name="Srinivasan J."/>
            <person name="Dillman A.R."/>
            <person name="Macchietto M.G."/>
            <person name="Heikkinen L."/>
            <person name="Lakso M."/>
            <person name="Fracchia K.M."/>
            <person name="Antoshechkin I."/>
            <person name="Mortazavi A."/>
            <person name="Wong G."/>
            <person name="Sternberg P.W."/>
        </authorList>
    </citation>
    <scope>NUCLEOTIDE SEQUENCE [LARGE SCALE GENOMIC DNA]</scope>
    <source>
        <strain evidence="2">MT8872</strain>
    </source>
</reference>
<proteinExistence type="predicted"/>
<dbReference type="WBParaSite" id="Pan_g4359.t1">
    <property type="protein sequence ID" value="Pan_g4359.t1"/>
    <property type="gene ID" value="Pan_g4359"/>
</dbReference>
<name>A0A7E4VZP8_PANRE</name>
<organism evidence="2 3">
    <name type="scientific">Panagrellus redivivus</name>
    <name type="common">Microworm</name>
    <dbReference type="NCBI Taxonomy" id="6233"/>
    <lineage>
        <taxon>Eukaryota</taxon>
        <taxon>Metazoa</taxon>
        <taxon>Ecdysozoa</taxon>
        <taxon>Nematoda</taxon>
        <taxon>Chromadorea</taxon>
        <taxon>Rhabditida</taxon>
        <taxon>Tylenchina</taxon>
        <taxon>Panagrolaimomorpha</taxon>
        <taxon>Panagrolaimoidea</taxon>
        <taxon>Panagrolaimidae</taxon>
        <taxon>Panagrellus</taxon>
    </lineage>
</organism>
<dbReference type="AlphaFoldDB" id="A0A7E4VZP8"/>
<sequence length="84" mass="9133">MVHQTCAAPPLDMRLHLGRGRVTLPRAATLFAHGECEPGGITSVRLWPMVLQSPGFTIATSQRSRFGRRVVSPDAPPTTQDPLD</sequence>
<feature type="region of interest" description="Disordered" evidence="1">
    <location>
        <begin position="62"/>
        <end position="84"/>
    </location>
</feature>
<evidence type="ECO:0000313" key="3">
    <source>
        <dbReference type="WBParaSite" id="Pan_g4359.t1"/>
    </source>
</evidence>
<keyword evidence="2" id="KW-1185">Reference proteome</keyword>
<evidence type="ECO:0000256" key="1">
    <source>
        <dbReference type="SAM" id="MobiDB-lite"/>
    </source>
</evidence>
<protein>
    <submittedName>
        <fullName evidence="3">AraC family transcriptional regulator</fullName>
    </submittedName>
</protein>